<proteinExistence type="predicted"/>
<evidence type="ECO:0000313" key="1">
    <source>
        <dbReference type="EMBL" id="MCC2223188.1"/>
    </source>
</evidence>
<gene>
    <name evidence="1" type="ORF">LKD48_16460</name>
</gene>
<feature type="non-terminal residue" evidence="1">
    <location>
        <position position="1"/>
    </location>
</feature>
<keyword evidence="2" id="KW-1185">Reference proteome</keyword>
<dbReference type="Proteomes" id="UP001198200">
    <property type="component" value="Unassembled WGS sequence"/>
</dbReference>
<evidence type="ECO:0000313" key="2">
    <source>
        <dbReference type="Proteomes" id="UP001198200"/>
    </source>
</evidence>
<sequence>IVNGINTAINTEGDPVTRVVYGIIEGGATYIAGNCANKVTDMVQFGSKAAEALGNAAVNYSIGQPMELAATGVSAAAKPVTKAIAKNMGIATSNAGTPKQSNTRVITTVSGRKKVIHKVKKPTRRNTKFQRVCMA</sequence>
<dbReference type="AlphaFoldDB" id="A0AAE3E6I4"/>
<dbReference type="RefSeq" id="WP_308732653.1">
    <property type="nucleotide sequence ID" value="NZ_JAJEQN010000096.1"/>
</dbReference>
<organism evidence="1 2">
    <name type="scientific">Anthropogastromicrobium aceti</name>
    <dbReference type="NCBI Taxonomy" id="2981768"/>
    <lineage>
        <taxon>Bacteria</taxon>
        <taxon>Bacillati</taxon>
        <taxon>Bacillota</taxon>
        <taxon>Clostridia</taxon>
        <taxon>Lachnospirales</taxon>
        <taxon>Lachnospiraceae</taxon>
        <taxon>Anthropogastromicrobium</taxon>
    </lineage>
</organism>
<accession>A0AAE3E6I4</accession>
<name>A0AAE3E6I4_9FIRM</name>
<protein>
    <submittedName>
        <fullName evidence="1">Uncharacterized protein</fullName>
    </submittedName>
</protein>
<comment type="caution">
    <text evidence="1">The sequence shown here is derived from an EMBL/GenBank/DDBJ whole genome shotgun (WGS) entry which is preliminary data.</text>
</comment>
<dbReference type="EMBL" id="JAJEQN010000096">
    <property type="protein sequence ID" value="MCC2223188.1"/>
    <property type="molecule type" value="Genomic_DNA"/>
</dbReference>
<reference evidence="1 2" key="1">
    <citation type="submission" date="2021-10" db="EMBL/GenBank/DDBJ databases">
        <title>Anaerobic single-cell dispensing facilitates the cultivation of human gut bacteria.</title>
        <authorList>
            <person name="Afrizal A."/>
        </authorList>
    </citation>
    <scope>NUCLEOTIDE SEQUENCE [LARGE SCALE GENOMIC DNA]</scope>
    <source>
        <strain evidence="1 2">CLA-AA-H224</strain>
    </source>
</reference>